<dbReference type="OrthoDB" id="6766775at2759"/>
<dbReference type="InterPro" id="IPR049258">
    <property type="entry name" value="ODAD1_CC"/>
</dbReference>
<dbReference type="OMA" id="QHQAYVM"/>
<organism evidence="4 5">
    <name type="scientific">Drosophila busckii</name>
    <name type="common">Fruit fly</name>
    <dbReference type="NCBI Taxonomy" id="30019"/>
    <lineage>
        <taxon>Eukaryota</taxon>
        <taxon>Metazoa</taxon>
        <taxon>Ecdysozoa</taxon>
        <taxon>Arthropoda</taxon>
        <taxon>Hexapoda</taxon>
        <taxon>Insecta</taxon>
        <taxon>Pterygota</taxon>
        <taxon>Neoptera</taxon>
        <taxon>Endopterygota</taxon>
        <taxon>Diptera</taxon>
        <taxon>Brachycera</taxon>
        <taxon>Muscomorpha</taxon>
        <taxon>Ephydroidea</taxon>
        <taxon>Drosophilidae</taxon>
        <taxon>Drosophila</taxon>
    </lineage>
</organism>
<dbReference type="PANTHER" id="PTHR21694">
    <property type="entry name" value="COILED-COIL DOMAIN-CONTAINING PROTEIN 63"/>
    <property type="match status" value="1"/>
</dbReference>
<sequence length="551" mass="64549">MTTDEVPFDKSAFLEAYLMKHRELGKRQREYKKLLSSKLKTRNETIVDASYEYTIERLEEEKDDLRAQIWVASGKTHMRKAERFLRQISCHVECQENLGDDISKLKTSITNMEREISRVNKQIYHLNRLTVPEQQHQAHVAKVRKKMNILENALEVGVRQECGFTAANAELREQLIRILNHRTFFNDSYTKMVQKLNSDKKYLIDLIEYALNTFDGCIDVYEKIDKITKREAKERDLRRTELQGIMRKVAADADNTAFLECKGRDRVLADLQPKEYRRRDEFRRKHNKKINLYNSVLQKILDYTNSNNVEEVIEKFQEQESLYYSFFNYANEMSYHITLLNNSVNRLFEDIIALKRDNANTLQDQLDLIAQLEEQVRKKQESNLALHSTRESNDTRLENLLQGVEMICDMCAVDTTPLNLLLGDHTHVNLVNVERFLKLLETRVLDVVASVYVFERQDEGNVDYVVKQIEKICELPTDLNDIVLTQQCPECAEGEAFNMDDGGDGVAIHTVKEAKQKLYEKITQPEMQYRLHSISQCRLPRSRMLAAKRNM</sequence>
<dbReference type="InterPro" id="IPR051876">
    <property type="entry name" value="ODA-DC/CCD"/>
</dbReference>
<evidence type="ECO:0000313" key="4">
    <source>
        <dbReference type="EMBL" id="ALC46022.1"/>
    </source>
</evidence>
<name>A0A0M4EPH8_DROBS</name>
<dbReference type="Proteomes" id="UP000494163">
    <property type="component" value="Chromosome 3R"/>
</dbReference>
<dbReference type="EMBL" id="CP012526">
    <property type="protein sequence ID" value="ALC46022.1"/>
    <property type="molecule type" value="Genomic_DNA"/>
</dbReference>
<dbReference type="STRING" id="30019.A0A0M4EPH8"/>
<evidence type="ECO:0000313" key="5">
    <source>
        <dbReference type="Proteomes" id="UP000494163"/>
    </source>
</evidence>
<evidence type="ECO:0000256" key="2">
    <source>
        <dbReference type="SAM" id="Coils"/>
    </source>
</evidence>
<keyword evidence="5" id="KW-1185">Reference proteome</keyword>
<dbReference type="SMR" id="A0A0M4EPH8"/>
<reference evidence="4 5" key="1">
    <citation type="submission" date="2015-08" db="EMBL/GenBank/DDBJ databases">
        <title>Ancestral chromatin configuration constrains chromatin evolution on differentiating sex chromosomes in Drosophila.</title>
        <authorList>
            <person name="Zhou Q."/>
            <person name="Bachtrog D."/>
        </authorList>
    </citation>
    <scope>NUCLEOTIDE SEQUENCE [LARGE SCALE GENOMIC DNA]</scope>
    <source>
        <tissue evidence="4">Whole larvae</tissue>
    </source>
</reference>
<keyword evidence="1 2" id="KW-0175">Coiled coil</keyword>
<proteinExistence type="predicted"/>
<dbReference type="Pfam" id="PF21773">
    <property type="entry name" value="ODAD1_CC"/>
    <property type="match status" value="1"/>
</dbReference>
<dbReference type="PANTHER" id="PTHR21694:SF18">
    <property type="entry name" value="COILED-COIL DOMAIN-CONTAINING PROTEIN 63"/>
    <property type="match status" value="1"/>
</dbReference>
<evidence type="ECO:0000256" key="1">
    <source>
        <dbReference type="ARBA" id="ARBA00023054"/>
    </source>
</evidence>
<accession>A0A0M4EPH8</accession>
<feature type="coiled-coil region" evidence="2">
    <location>
        <begin position="48"/>
        <end position="122"/>
    </location>
</feature>
<gene>
    <name evidence="4" type="ORF">Dbus_chr3Rg772</name>
</gene>
<dbReference type="AlphaFoldDB" id="A0A0M4EPH8"/>
<protein>
    <submittedName>
        <fullName evidence="4">CG17083</fullName>
    </submittedName>
</protein>
<feature type="domain" description="ODAD1 central coiled coil region" evidence="3">
    <location>
        <begin position="144"/>
        <end position="423"/>
    </location>
</feature>
<evidence type="ECO:0000259" key="3">
    <source>
        <dbReference type="Pfam" id="PF21773"/>
    </source>
</evidence>